<name>A0AAE1B0A3_9GAST</name>
<dbReference type="Proteomes" id="UP001283361">
    <property type="component" value="Unassembled WGS sequence"/>
</dbReference>
<keyword evidence="2" id="KW-1185">Reference proteome</keyword>
<organism evidence="1 2">
    <name type="scientific">Elysia crispata</name>
    <name type="common">lettuce slug</name>
    <dbReference type="NCBI Taxonomy" id="231223"/>
    <lineage>
        <taxon>Eukaryota</taxon>
        <taxon>Metazoa</taxon>
        <taxon>Spiralia</taxon>
        <taxon>Lophotrochozoa</taxon>
        <taxon>Mollusca</taxon>
        <taxon>Gastropoda</taxon>
        <taxon>Heterobranchia</taxon>
        <taxon>Euthyneura</taxon>
        <taxon>Panpulmonata</taxon>
        <taxon>Sacoglossa</taxon>
        <taxon>Placobranchoidea</taxon>
        <taxon>Plakobranchidae</taxon>
        <taxon>Elysia</taxon>
    </lineage>
</organism>
<protein>
    <submittedName>
        <fullName evidence="1">Uncharacterized protein</fullName>
    </submittedName>
</protein>
<comment type="caution">
    <text evidence="1">The sequence shown here is derived from an EMBL/GenBank/DDBJ whole genome shotgun (WGS) entry which is preliminary data.</text>
</comment>
<accession>A0AAE1B0A3</accession>
<evidence type="ECO:0000313" key="2">
    <source>
        <dbReference type="Proteomes" id="UP001283361"/>
    </source>
</evidence>
<dbReference type="AlphaFoldDB" id="A0AAE1B0A3"/>
<reference evidence="1" key="1">
    <citation type="journal article" date="2023" name="G3 (Bethesda)">
        <title>A reference genome for the long-term kleptoplast-retaining sea slug Elysia crispata morphotype clarki.</title>
        <authorList>
            <person name="Eastman K.E."/>
            <person name="Pendleton A.L."/>
            <person name="Shaikh M.A."/>
            <person name="Suttiyut T."/>
            <person name="Ogas R."/>
            <person name="Tomko P."/>
            <person name="Gavelis G."/>
            <person name="Widhalm J.R."/>
            <person name="Wisecaver J.H."/>
        </authorList>
    </citation>
    <scope>NUCLEOTIDE SEQUENCE</scope>
    <source>
        <strain evidence="1">ECLA1</strain>
    </source>
</reference>
<dbReference type="EMBL" id="JAWDGP010000832">
    <property type="protein sequence ID" value="KAK3796900.1"/>
    <property type="molecule type" value="Genomic_DNA"/>
</dbReference>
<evidence type="ECO:0000313" key="1">
    <source>
        <dbReference type="EMBL" id="KAK3796900.1"/>
    </source>
</evidence>
<sequence>MTSHVYTCMHVPKFHLPALLYQAMNKLPTSTDPPSVLVGTSHEQATYKHRPPSVLVAISHERATYKRRSPRLGRYQP</sequence>
<proteinExistence type="predicted"/>
<gene>
    <name evidence="1" type="ORF">RRG08_055734</name>
</gene>